<dbReference type="HOGENOM" id="CLU_1539758_0_0_1"/>
<dbReference type="RefSeq" id="XP_014559427.1">
    <property type="nucleotide sequence ID" value="XM_014703941.1"/>
</dbReference>
<keyword evidence="2" id="KW-1185">Reference proteome</keyword>
<gene>
    <name evidence="1" type="ORF">COCVIDRAFT_92141</name>
</gene>
<protein>
    <submittedName>
        <fullName evidence="1">Uncharacterized protein</fullName>
    </submittedName>
</protein>
<dbReference type="AlphaFoldDB" id="W7EGS7"/>
<proteinExistence type="predicted"/>
<dbReference type="Proteomes" id="UP000054337">
    <property type="component" value="Unassembled WGS sequence"/>
</dbReference>
<dbReference type="EMBL" id="KI968710">
    <property type="protein sequence ID" value="EUN29848.1"/>
    <property type="molecule type" value="Genomic_DNA"/>
</dbReference>
<accession>W7EGS7</accession>
<dbReference type="GeneID" id="26259482"/>
<organism evidence="1 2">
    <name type="scientific">Bipolaris victoriae (strain FI3)</name>
    <name type="common">Victoria blight of oats agent</name>
    <name type="synonym">Cochliobolus victoriae</name>
    <dbReference type="NCBI Taxonomy" id="930091"/>
    <lineage>
        <taxon>Eukaryota</taxon>
        <taxon>Fungi</taxon>
        <taxon>Dikarya</taxon>
        <taxon>Ascomycota</taxon>
        <taxon>Pezizomycotina</taxon>
        <taxon>Dothideomycetes</taxon>
        <taxon>Pleosporomycetidae</taxon>
        <taxon>Pleosporales</taxon>
        <taxon>Pleosporineae</taxon>
        <taxon>Pleosporaceae</taxon>
        <taxon>Bipolaris</taxon>
    </lineage>
</organism>
<evidence type="ECO:0000313" key="2">
    <source>
        <dbReference type="Proteomes" id="UP000054337"/>
    </source>
</evidence>
<reference evidence="1 2" key="1">
    <citation type="journal article" date="2013" name="PLoS Genet.">
        <title>Comparative genome structure, secondary metabolite, and effector coding capacity across Cochliobolus pathogens.</title>
        <authorList>
            <person name="Condon B.J."/>
            <person name="Leng Y."/>
            <person name="Wu D."/>
            <person name="Bushley K.E."/>
            <person name="Ohm R.A."/>
            <person name="Otillar R."/>
            <person name="Martin J."/>
            <person name="Schackwitz W."/>
            <person name="Grimwood J."/>
            <person name="MohdZainudin N."/>
            <person name="Xue C."/>
            <person name="Wang R."/>
            <person name="Manning V.A."/>
            <person name="Dhillon B."/>
            <person name="Tu Z.J."/>
            <person name="Steffenson B.J."/>
            <person name="Salamov A."/>
            <person name="Sun H."/>
            <person name="Lowry S."/>
            <person name="LaButti K."/>
            <person name="Han J."/>
            <person name="Copeland A."/>
            <person name="Lindquist E."/>
            <person name="Barry K."/>
            <person name="Schmutz J."/>
            <person name="Baker S.E."/>
            <person name="Ciuffetti L.M."/>
            <person name="Grigoriev I.V."/>
            <person name="Zhong S."/>
            <person name="Turgeon B.G."/>
        </authorList>
    </citation>
    <scope>NUCLEOTIDE SEQUENCE [LARGE SCALE GENOMIC DNA]</scope>
    <source>
        <strain evidence="1 2">FI3</strain>
    </source>
</reference>
<sequence>MSSVPKPSLRTEHLERTHILQQILRDVDAYSSEFDKVDYDSLKQDVLRPVLAETFDPETQIRGFLKTFRHTPAYKSAFSQIESQELKDQIEKFIDGKGAKDVVGTDGFHLLAHKSPPVHHHFSLLAELKKLMLGVVGLNDAVKDVLHPKHKHVKDLPIVYEDAASSKVVEVGTN</sequence>
<name>W7EGS7_BIPV3</name>
<evidence type="ECO:0000313" key="1">
    <source>
        <dbReference type="EMBL" id="EUN29848.1"/>
    </source>
</evidence>